<dbReference type="SMART" id="SM00355">
    <property type="entry name" value="ZnF_C2H2"/>
    <property type="match status" value="1"/>
</dbReference>
<dbReference type="PROSITE" id="PS00028">
    <property type="entry name" value="ZINC_FINGER_C2H2_1"/>
    <property type="match status" value="1"/>
</dbReference>
<feature type="compositionally biased region" description="Low complexity" evidence="2">
    <location>
        <begin position="146"/>
        <end position="157"/>
    </location>
</feature>
<dbReference type="Proteomes" id="UP001219355">
    <property type="component" value="Chromosome 5"/>
</dbReference>
<keyword evidence="5" id="KW-1185">Reference proteome</keyword>
<feature type="compositionally biased region" description="Basic residues" evidence="2">
    <location>
        <begin position="131"/>
        <end position="143"/>
    </location>
</feature>
<sequence>MNLEVNVNKHSCSDFCGLWYHHVREEESQMQELLPLDPDPPTLSLKTRGARDISESDLQESNFAGFRRVRIIAMVIRPPAMHKTLDDLKQNLVEHSPSNSAEPVDPQDAGHGLEKDANYAAFRTKQKIQHQARIWQLRKHRTQKTAAANSNAQGGQQVPDSSTNNNPDKRSVPSSTGRCKSCSAKFTVTGKVLLSTQYCSQCLHDQVADKYLAFSGVHRSKEPEPRDMSRERSMFGHEVPSNYQYDQETGAVSSTSEHQYRFVCDAPGCGTSFRRRYELVLHLRTHLEGYTLKKQREEVQWTLIDARMR</sequence>
<feature type="compositionally biased region" description="Polar residues" evidence="2">
    <location>
        <begin position="158"/>
        <end position="178"/>
    </location>
</feature>
<dbReference type="InterPro" id="IPR013087">
    <property type="entry name" value="Znf_C2H2_type"/>
</dbReference>
<reference evidence="4" key="1">
    <citation type="submission" date="2023-03" db="EMBL/GenBank/DDBJ databases">
        <title>Emydomyces testavorans Genome Sequence.</title>
        <authorList>
            <person name="Hoyer L."/>
        </authorList>
    </citation>
    <scope>NUCLEOTIDE SEQUENCE</scope>
    <source>
        <strain evidence="4">16-2883</strain>
    </source>
</reference>
<evidence type="ECO:0000313" key="4">
    <source>
        <dbReference type="EMBL" id="WEW61353.1"/>
    </source>
</evidence>
<gene>
    <name evidence="4" type="ORF">PRK78_006843</name>
</gene>
<dbReference type="GO" id="GO:0008270">
    <property type="term" value="F:zinc ion binding"/>
    <property type="evidence" value="ECO:0007669"/>
    <property type="project" value="UniProtKB-KW"/>
</dbReference>
<feature type="domain" description="C2H2-type" evidence="3">
    <location>
        <begin position="262"/>
        <end position="286"/>
    </location>
</feature>
<dbReference type="AlphaFoldDB" id="A0AAF0DMZ6"/>
<keyword evidence="1" id="KW-0862">Zinc</keyword>
<evidence type="ECO:0000313" key="5">
    <source>
        <dbReference type="Proteomes" id="UP001219355"/>
    </source>
</evidence>
<dbReference type="SUPFAM" id="SSF57667">
    <property type="entry name" value="beta-beta-alpha zinc fingers"/>
    <property type="match status" value="1"/>
</dbReference>
<evidence type="ECO:0000256" key="1">
    <source>
        <dbReference type="PROSITE-ProRule" id="PRU00042"/>
    </source>
</evidence>
<dbReference type="EMBL" id="CP120631">
    <property type="protein sequence ID" value="WEW61353.1"/>
    <property type="molecule type" value="Genomic_DNA"/>
</dbReference>
<protein>
    <recommendedName>
        <fullName evidence="3">C2H2-type domain-containing protein</fullName>
    </recommendedName>
</protein>
<keyword evidence="1" id="KW-0863">Zinc-finger</keyword>
<accession>A0AAF0DMZ6</accession>
<organism evidence="4 5">
    <name type="scientific">Emydomyces testavorans</name>
    <dbReference type="NCBI Taxonomy" id="2070801"/>
    <lineage>
        <taxon>Eukaryota</taxon>
        <taxon>Fungi</taxon>
        <taxon>Dikarya</taxon>
        <taxon>Ascomycota</taxon>
        <taxon>Pezizomycotina</taxon>
        <taxon>Eurotiomycetes</taxon>
        <taxon>Eurotiomycetidae</taxon>
        <taxon>Onygenales</taxon>
        <taxon>Nannizziopsiaceae</taxon>
        <taxon>Emydomyces</taxon>
    </lineage>
</organism>
<proteinExistence type="predicted"/>
<evidence type="ECO:0000259" key="3">
    <source>
        <dbReference type="PROSITE" id="PS50157"/>
    </source>
</evidence>
<evidence type="ECO:0000256" key="2">
    <source>
        <dbReference type="SAM" id="MobiDB-lite"/>
    </source>
</evidence>
<dbReference type="PROSITE" id="PS50157">
    <property type="entry name" value="ZINC_FINGER_C2H2_2"/>
    <property type="match status" value="1"/>
</dbReference>
<dbReference type="InterPro" id="IPR036236">
    <property type="entry name" value="Znf_C2H2_sf"/>
</dbReference>
<name>A0AAF0DMZ6_9EURO</name>
<dbReference type="Gene3D" id="3.30.160.60">
    <property type="entry name" value="Classic Zinc Finger"/>
    <property type="match status" value="1"/>
</dbReference>
<feature type="region of interest" description="Disordered" evidence="2">
    <location>
        <begin position="131"/>
        <end position="181"/>
    </location>
</feature>
<keyword evidence="1" id="KW-0479">Metal-binding</keyword>